<feature type="compositionally biased region" description="Low complexity" evidence="5">
    <location>
        <begin position="817"/>
        <end position="839"/>
    </location>
</feature>
<dbReference type="Pfam" id="PF20652">
    <property type="entry name" value="Sec8_C"/>
    <property type="match status" value="1"/>
</dbReference>
<reference evidence="8 9" key="1">
    <citation type="journal article" date="2020" name="ISME J.">
        <title>Uncovering the hidden diversity of litter-decomposition mechanisms in mushroom-forming fungi.</title>
        <authorList>
            <person name="Floudas D."/>
            <person name="Bentzer J."/>
            <person name="Ahren D."/>
            <person name="Johansson T."/>
            <person name="Persson P."/>
            <person name="Tunlid A."/>
        </authorList>
    </citation>
    <scope>NUCLEOTIDE SEQUENCE [LARGE SCALE GENOMIC DNA]</scope>
    <source>
        <strain evidence="8 9">CBS 146.42</strain>
    </source>
</reference>
<feature type="compositionally biased region" description="Low complexity" evidence="5">
    <location>
        <begin position="100"/>
        <end position="121"/>
    </location>
</feature>
<dbReference type="Pfam" id="PF04048">
    <property type="entry name" value="Sec8_N"/>
    <property type="match status" value="1"/>
</dbReference>
<feature type="region of interest" description="Disordered" evidence="5">
    <location>
        <begin position="1"/>
        <end position="144"/>
    </location>
</feature>
<comment type="similarity">
    <text evidence="4">Belongs to the SEC8 family.</text>
</comment>
<feature type="region of interest" description="Disordered" evidence="5">
    <location>
        <begin position="808"/>
        <end position="839"/>
    </location>
</feature>
<accession>A0A8H5FXX1</accession>
<feature type="compositionally biased region" description="Low complexity" evidence="5">
    <location>
        <begin position="483"/>
        <end position="504"/>
    </location>
</feature>
<dbReference type="EMBL" id="JAACJO010000011">
    <property type="protein sequence ID" value="KAF5352783.1"/>
    <property type="molecule type" value="Genomic_DNA"/>
</dbReference>
<dbReference type="GO" id="GO:0006893">
    <property type="term" value="P:Golgi to plasma membrane transport"/>
    <property type="evidence" value="ECO:0007669"/>
    <property type="project" value="TreeGrafter"/>
</dbReference>
<evidence type="ECO:0000256" key="2">
    <source>
        <dbReference type="ARBA" id="ARBA00022483"/>
    </source>
</evidence>
<evidence type="ECO:0000313" key="9">
    <source>
        <dbReference type="Proteomes" id="UP000559027"/>
    </source>
</evidence>
<organism evidence="8 9">
    <name type="scientific">Leucocoprinus leucothites</name>
    <dbReference type="NCBI Taxonomy" id="201217"/>
    <lineage>
        <taxon>Eukaryota</taxon>
        <taxon>Fungi</taxon>
        <taxon>Dikarya</taxon>
        <taxon>Basidiomycota</taxon>
        <taxon>Agaricomycotina</taxon>
        <taxon>Agaricomycetes</taxon>
        <taxon>Agaricomycetidae</taxon>
        <taxon>Agaricales</taxon>
        <taxon>Agaricineae</taxon>
        <taxon>Agaricaceae</taxon>
        <taxon>Leucocoprinus</taxon>
    </lineage>
</organism>
<evidence type="ECO:0000256" key="4">
    <source>
        <dbReference type="RuleBase" id="RU367079"/>
    </source>
</evidence>
<evidence type="ECO:0000256" key="1">
    <source>
        <dbReference type="ARBA" id="ARBA00022448"/>
    </source>
</evidence>
<keyword evidence="9" id="KW-1185">Reference proteome</keyword>
<feature type="compositionally biased region" description="Basic and acidic residues" evidence="5">
    <location>
        <begin position="74"/>
        <end position="87"/>
    </location>
</feature>
<feature type="domain" description="Exocyst complex component Sec8 N-terminal" evidence="6">
    <location>
        <begin position="204"/>
        <end position="342"/>
    </location>
</feature>
<dbReference type="GO" id="GO:0015031">
    <property type="term" value="P:protein transport"/>
    <property type="evidence" value="ECO:0007669"/>
    <property type="project" value="UniProtKB-KW"/>
</dbReference>
<keyword evidence="1 4" id="KW-0813">Transport</keyword>
<dbReference type="PANTHER" id="PTHR14146">
    <property type="entry name" value="EXOCYST COMPLEX COMPONENT 4"/>
    <property type="match status" value="1"/>
</dbReference>
<evidence type="ECO:0000259" key="6">
    <source>
        <dbReference type="Pfam" id="PF04048"/>
    </source>
</evidence>
<keyword evidence="3 4" id="KW-0653">Protein transport</keyword>
<dbReference type="PANTHER" id="PTHR14146:SF0">
    <property type="entry name" value="EXOCYST COMPLEX COMPONENT 4"/>
    <property type="match status" value="1"/>
</dbReference>
<dbReference type="InterPro" id="IPR048630">
    <property type="entry name" value="Sec8_M"/>
</dbReference>
<dbReference type="InterPro" id="IPR007191">
    <property type="entry name" value="Sec8_exocyst_N"/>
</dbReference>
<keyword evidence="2 4" id="KW-0268">Exocytosis</keyword>
<dbReference type="OrthoDB" id="272977at2759"/>
<feature type="domain" description="Exocyst complex component Sec8 middle helical bundle" evidence="7">
    <location>
        <begin position="521"/>
        <end position="878"/>
    </location>
</feature>
<feature type="region of interest" description="Disordered" evidence="5">
    <location>
        <begin position="434"/>
        <end position="455"/>
    </location>
</feature>
<feature type="compositionally biased region" description="Low complexity" evidence="5">
    <location>
        <begin position="20"/>
        <end position="33"/>
    </location>
</feature>
<gene>
    <name evidence="8" type="ORF">D9756_006065</name>
</gene>
<name>A0A8H5FXX1_9AGAR</name>
<comment type="caution">
    <text evidence="8">The sequence shown here is derived from an EMBL/GenBank/DDBJ whole genome shotgun (WGS) entry which is preliminary data.</text>
</comment>
<feature type="region of interest" description="Disordered" evidence="5">
    <location>
        <begin position="475"/>
        <end position="504"/>
    </location>
</feature>
<dbReference type="GO" id="GO:0000145">
    <property type="term" value="C:exocyst"/>
    <property type="evidence" value="ECO:0007669"/>
    <property type="project" value="UniProtKB-UniRule"/>
</dbReference>
<evidence type="ECO:0000259" key="7">
    <source>
        <dbReference type="Pfam" id="PF20652"/>
    </source>
</evidence>
<protein>
    <recommendedName>
        <fullName evidence="4">Exocyst complex component Sec8</fullName>
    </recommendedName>
</protein>
<evidence type="ECO:0000313" key="8">
    <source>
        <dbReference type="EMBL" id="KAF5352783.1"/>
    </source>
</evidence>
<comment type="function">
    <text evidence="4">Component of the exocyst complex involved in the docking of exocytic vesicles with fusion sites on the plasma membrane.</text>
</comment>
<evidence type="ECO:0000256" key="3">
    <source>
        <dbReference type="ARBA" id="ARBA00022927"/>
    </source>
</evidence>
<proteinExistence type="inferred from homology"/>
<dbReference type="GO" id="GO:0006612">
    <property type="term" value="P:protein targeting to membrane"/>
    <property type="evidence" value="ECO:0007669"/>
    <property type="project" value="UniProtKB-UniRule"/>
</dbReference>
<dbReference type="InterPro" id="IPR039682">
    <property type="entry name" value="Sec8/EXOC4"/>
</dbReference>
<dbReference type="GO" id="GO:0006904">
    <property type="term" value="P:vesicle docking involved in exocytosis"/>
    <property type="evidence" value="ECO:0007669"/>
    <property type="project" value="InterPro"/>
</dbReference>
<feature type="compositionally biased region" description="Low complexity" evidence="5">
    <location>
        <begin position="437"/>
        <end position="454"/>
    </location>
</feature>
<dbReference type="GO" id="GO:0090522">
    <property type="term" value="P:vesicle tethering involved in exocytosis"/>
    <property type="evidence" value="ECO:0007669"/>
    <property type="project" value="UniProtKB-UniRule"/>
</dbReference>
<sequence length="1351" mass="149539">MSRAPPFPTARRSPSQTRQSPYPAQPASAPGSSIRPLQISRPNPISRPESPSNLPRSSPGYAPNTAPIGPARPQRSELRGRRPENGNERASLASGDQYRDSTSTTRSDMSAQLRSQQAAARPNPPSRKTTGNADDGAETTPTSLNSVLNAFQSAGSRRRAMTNGSDDFEFQRQRQAEIEAEKARQQRYQERALKKTRTARAGDIDAVLDEIKDGWEFVIEPDFNNVDLALQLLDDTSDSGKDIESFRRTKRMLSNALKGSVDKHYQAFAASLPHHASLLNHLTSTQKQISDARTTLLESKEALGNKRADLVQLWSRGQMLEEMIKILDEIERLKGVPDLLETLMSEKRLLQAAVLLVRSLKVINKPDMMEIGAVSDLRSYLVGQETALRDILVDELQSHLYLKSFWCESRWSAYQPDQQYFPIVEFESEIMDKHSRSTAPSASTTRASSPISPSFRQQTRLTRFLNDLSMRANDPPYDVNEVATSNTNTSSALTTSPPIPSTSASTITVNGITSARAVNTNPEADSFAYMETLLESLAVLGKLGSALDNVAQRLPGEVFNLVETTINEVEERAEYTKRQNAGSSSTAESTINKSDSVYLFTSSSGLPGRNGRGAGITKGKIVALGTTSVIGKAGVSASGGTKGKEPRVKPTALRLAALESSAKYMDHEVMKDLFWTLYSKLDAVAQGLRVVSEVANRIGSRKDFKDTSGAKPGSLFPLTEVWAPVQVEVRTLIHDYVTDEQRGLISGRNPISSINEILREGRFSRDKGKAVFRFTDTDLKRLNKALKPHEEGLTRVLRDTMPGLVQSTTGDTLLSNTLASPTTPGPTTSTSSSIISSLTNPAGGAATTAEAMGGMDQHHKLLIKPDTFNVTVLFQPTLAFLDRVVDVLPMGLESARASSGVLEEFVLKVYLPQLEEKVLDLFHLAVSGPEAFQPDPLSTNISHEPLIKASTQLIALINSLCVMLRTTPFHRENYCRLILAVVIQFYQRCSDRYHALTMVPFSSPTGEQRVALGALWAQRTEMTPCLTELLATPESNLMKQQQLCRQQTNIEIELLGRRPIEKEDLIPSVRNLSALATLYRSVAWFAQQLGALRARPDDSLLSPTSPNGLESLSANTPFTPFIPLPLPSVDDGELNLPLSKEMALRFQALLKTYEQLSGLILDTLRIDLRCRAIFYLEAAMRHGNYALTYEVTEPDPYIADLNTDLVQCDDITSTSLPPKERHYVFTGLGHLMEQMLISNARFLRLPNDYGIKKMMRNMLALQQSIKTLTNDEQNTEFERAKQYYSLYYLAPQDMLDKIREKQTFTFEEYKTMLSFQCGVNPGEGEAGIAKATDRKYSMYVIELHGLVMDDS</sequence>
<evidence type="ECO:0000256" key="5">
    <source>
        <dbReference type="SAM" id="MobiDB-lite"/>
    </source>
</evidence>
<dbReference type="Proteomes" id="UP000559027">
    <property type="component" value="Unassembled WGS sequence"/>
</dbReference>